<evidence type="ECO:0000313" key="4">
    <source>
        <dbReference type="Proteomes" id="UP000184330"/>
    </source>
</evidence>
<sequence>MPYDPDEDLYTAEPKLLSLDFSCFPVFYAPPAPPDYDLIMAPNTHYHRVDEARPSMESSVDLDEGLLLLDPMGSDDGNEPSKPEHKFKCHPTLFFRLLTICLLIPSFVLFILSERPRSLSATIFAMIAIVRNALVLLHHCLSRQLKIKFSVELRNRRTRRNGKPSRKCPDWLKQILTVGPLHLLIDLILSGLLLICTIIATSGAYGWHWGRYRGHPNYAVPACILAYIAFAFYFFSIFDMGKPSNITITGGIAFNFGKDKKPERPEQPQVYRDIEAAAGLGDHLGQPSQQPAMQSRKSGVDSPVIV</sequence>
<reference evidence="3 4" key="1">
    <citation type="submission" date="2016-03" db="EMBL/GenBank/DDBJ databases">
        <authorList>
            <person name="Ploux O."/>
        </authorList>
    </citation>
    <scope>NUCLEOTIDE SEQUENCE [LARGE SCALE GENOMIC DNA]</scope>
    <source>
        <strain evidence="3 4">UAMH 11012</strain>
    </source>
</reference>
<protein>
    <submittedName>
        <fullName evidence="3">Uncharacterized protein</fullName>
    </submittedName>
</protein>
<organism evidence="3 4">
    <name type="scientific">Phialocephala subalpina</name>
    <dbReference type="NCBI Taxonomy" id="576137"/>
    <lineage>
        <taxon>Eukaryota</taxon>
        <taxon>Fungi</taxon>
        <taxon>Dikarya</taxon>
        <taxon>Ascomycota</taxon>
        <taxon>Pezizomycotina</taxon>
        <taxon>Leotiomycetes</taxon>
        <taxon>Helotiales</taxon>
        <taxon>Mollisiaceae</taxon>
        <taxon>Phialocephala</taxon>
        <taxon>Phialocephala fortinii species complex</taxon>
    </lineage>
</organism>
<gene>
    <name evidence="3" type="ORF">PAC_08439</name>
</gene>
<keyword evidence="2" id="KW-0812">Transmembrane</keyword>
<dbReference type="EMBL" id="FJOG01000012">
    <property type="protein sequence ID" value="CZR58547.1"/>
    <property type="molecule type" value="Genomic_DNA"/>
</dbReference>
<feature type="transmembrane region" description="Helical" evidence="2">
    <location>
        <begin position="118"/>
        <end position="137"/>
    </location>
</feature>
<accession>A0A1L7X0L6</accession>
<proteinExistence type="predicted"/>
<feature type="transmembrane region" description="Helical" evidence="2">
    <location>
        <begin position="93"/>
        <end position="112"/>
    </location>
</feature>
<feature type="transmembrane region" description="Helical" evidence="2">
    <location>
        <begin position="218"/>
        <end position="238"/>
    </location>
</feature>
<keyword evidence="4" id="KW-1185">Reference proteome</keyword>
<feature type="transmembrane region" description="Helical" evidence="2">
    <location>
        <begin position="183"/>
        <end position="206"/>
    </location>
</feature>
<dbReference type="OrthoDB" id="3524076at2759"/>
<evidence type="ECO:0000313" key="3">
    <source>
        <dbReference type="EMBL" id="CZR58547.1"/>
    </source>
</evidence>
<keyword evidence="2" id="KW-0472">Membrane</keyword>
<dbReference type="Proteomes" id="UP000184330">
    <property type="component" value="Unassembled WGS sequence"/>
</dbReference>
<keyword evidence="2" id="KW-1133">Transmembrane helix</keyword>
<name>A0A1L7X0L6_9HELO</name>
<evidence type="ECO:0000256" key="1">
    <source>
        <dbReference type="SAM" id="MobiDB-lite"/>
    </source>
</evidence>
<feature type="region of interest" description="Disordered" evidence="1">
    <location>
        <begin position="281"/>
        <end position="306"/>
    </location>
</feature>
<evidence type="ECO:0000256" key="2">
    <source>
        <dbReference type="SAM" id="Phobius"/>
    </source>
</evidence>
<dbReference type="AlphaFoldDB" id="A0A1L7X0L6"/>
<feature type="compositionally biased region" description="Polar residues" evidence="1">
    <location>
        <begin position="286"/>
        <end position="297"/>
    </location>
</feature>